<accession>A0A7M1RZ64</accession>
<reference evidence="1 2" key="1">
    <citation type="submission" date="2020-07" db="EMBL/GenBank/DDBJ databases">
        <title>Taxonomic proposal: Crassvirales, a new order of highly abundant and diverse bacterial viruses.</title>
        <authorList>
            <person name="Shkoporov A.N."/>
            <person name="Stockdale S.R."/>
            <person name="Guerin E."/>
            <person name="Ross R.P."/>
            <person name="Hill C."/>
        </authorList>
    </citation>
    <scope>NUCLEOTIDE SEQUENCE [LARGE SCALE GENOMIC DNA]</scope>
</reference>
<dbReference type="Proteomes" id="UP000594132">
    <property type="component" value="Segment"/>
</dbReference>
<name>A0A7M1RZ64_9CAUD</name>
<organism evidence="1 2">
    <name type="scientific">uncultured phage cr111_1</name>
    <dbReference type="NCBI Taxonomy" id="2772071"/>
    <lineage>
        <taxon>Viruses</taxon>
        <taxon>Duplodnaviria</taxon>
        <taxon>Heunggongvirae</taxon>
        <taxon>Uroviricota</taxon>
        <taxon>Caudoviricetes</taxon>
        <taxon>Crassvirales</taxon>
        <taxon>Steigviridae</taxon>
        <taxon>Asinivirinae</taxon>
        <taxon>Lahndsivirus</taxon>
        <taxon>Lahndsivirus rarus</taxon>
    </lineage>
</organism>
<dbReference type="KEGG" id="vg:65129733"/>
<keyword evidence="2" id="KW-1185">Reference proteome</keyword>
<sequence length="89" mass="10152">MKDNQNIQPSNDEISINNLMLKSFEGVGQFKSIARAIRKGYVTPYGYVAPRRPFNNRKDKSRSGRGLNTIKKGIYADIKTRLTHPRAEL</sequence>
<protein>
    <submittedName>
        <fullName evidence="1">Uncharacterized protein</fullName>
    </submittedName>
</protein>
<evidence type="ECO:0000313" key="1">
    <source>
        <dbReference type="EMBL" id="QOR59212.1"/>
    </source>
</evidence>
<dbReference type="EMBL" id="MT774387">
    <property type="protein sequence ID" value="QOR59212.1"/>
    <property type="molecule type" value="Genomic_DNA"/>
</dbReference>
<dbReference type="RefSeq" id="YP_010111370.1">
    <property type="nucleotide sequence ID" value="NC_055880.1"/>
</dbReference>
<proteinExistence type="predicted"/>
<dbReference type="GeneID" id="65129733"/>
<evidence type="ECO:0000313" key="2">
    <source>
        <dbReference type="Proteomes" id="UP000594132"/>
    </source>
</evidence>